<feature type="signal peptide" evidence="1">
    <location>
        <begin position="1"/>
        <end position="21"/>
    </location>
</feature>
<dbReference type="EMBL" id="BMAW01035193">
    <property type="protein sequence ID" value="GFU38736.1"/>
    <property type="molecule type" value="Genomic_DNA"/>
</dbReference>
<evidence type="ECO:0000256" key="1">
    <source>
        <dbReference type="SAM" id="SignalP"/>
    </source>
</evidence>
<keyword evidence="3" id="KW-1185">Reference proteome</keyword>
<protein>
    <recommendedName>
        <fullName evidence="4">Secreted protein</fullName>
    </recommendedName>
</protein>
<evidence type="ECO:0000313" key="2">
    <source>
        <dbReference type="EMBL" id="GFU38736.1"/>
    </source>
</evidence>
<name>A0A8X6UMU3_NEPPI</name>
<reference evidence="2" key="1">
    <citation type="submission" date="2020-08" db="EMBL/GenBank/DDBJ databases">
        <title>Multicomponent nature underlies the extraordinary mechanical properties of spider dragline silk.</title>
        <authorList>
            <person name="Kono N."/>
            <person name="Nakamura H."/>
            <person name="Mori M."/>
            <person name="Yoshida Y."/>
            <person name="Ohtoshi R."/>
            <person name="Malay A.D."/>
            <person name="Moran D.A.P."/>
            <person name="Tomita M."/>
            <person name="Numata K."/>
            <person name="Arakawa K."/>
        </authorList>
    </citation>
    <scope>NUCLEOTIDE SEQUENCE</scope>
</reference>
<proteinExistence type="predicted"/>
<keyword evidence="1" id="KW-0732">Signal</keyword>
<dbReference type="AlphaFoldDB" id="A0A8X6UMU3"/>
<accession>A0A8X6UMU3</accession>
<dbReference type="OrthoDB" id="10302145at2759"/>
<evidence type="ECO:0000313" key="3">
    <source>
        <dbReference type="Proteomes" id="UP000887013"/>
    </source>
</evidence>
<comment type="caution">
    <text evidence="2">The sequence shown here is derived from an EMBL/GenBank/DDBJ whole genome shotgun (WGS) entry which is preliminary data.</text>
</comment>
<gene>
    <name evidence="2" type="ORF">NPIL_307991</name>
</gene>
<evidence type="ECO:0008006" key="4">
    <source>
        <dbReference type="Google" id="ProtNLM"/>
    </source>
</evidence>
<feature type="chain" id="PRO_5036485116" description="Secreted protein" evidence="1">
    <location>
        <begin position="22"/>
        <end position="108"/>
    </location>
</feature>
<sequence length="108" mass="11858">MNVKYFLLTCLQLHALVLVQCSDVYNFTTDRTLDGMQTPGKRTPRTLPQIGTILGIVQGVLNKANAAEIIKNLILILMKGVPALVRPSNTQAISKNQELKKNGAKPED</sequence>
<organism evidence="2 3">
    <name type="scientific">Nephila pilipes</name>
    <name type="common">Giant wood spider</name>
    <name type="synonym">Nephila maculata</name>
    <dbReference type="NCBI Taxonomy" id="299642"/>
    <lineage>
        <taxon>Eukaryota</taxon>
        <taxon>Metazoa</taxon>
        <taxon>Ecdysozoa</taxon>
        <taxon>Arthropoda</taxon>
        <taxon>Chelicerata</taxon>
        <taxon>Arachnida</taxon>
        <taxon>Araneae</taxon>
        <taxon>Araneomorphae</taxon>
        <taxon>Entelegynae</taxon>
        <taxon>Araneoidea</taxon>
        <taxon>Nephilidae</taxon>
        <taxon>Nephila</taxon>
    </lineage>
</organism>
<dbReference type="Proteomes" id="UP000887013">
    <property type="component" value="Unassembled WGS sequence"/>
</dbReference>